<organism evidence="1 2">
    <name type="scientific">Metallumcola ferriviriculae</name>
    <dbReference type="NCBI Taxonomy" id="3039180"/>
    <lineage>
        <taxon>Bacteria</taxon>
        <taxon>Bacillati</taxon>
        <taxon>Bacillota</taxon>
        <taxon>Clostridia</taxon>
        <taxon>Neomoorellales</taxon>
        <taxon>Desulfitibacteraceae</taxon>
        <taxon>Metallumcola</taxon>
    </lineage>
</organism>
<dbReference type="InterPro" id="IPR005370">
    <property type="entry name" value="UPF0180"/>
</dbReference>
<evidence type="ECO:0000313" key="1">
    <source>
        <dbReference type="EMBL" id="WRO21104.1"/>
    </source>
</evidence>
<protein>
    <submittedName>
        <fullName evidence="1">YkuS family protein</fullName>
    </submittedName>
</protein>
<gene>
    <name evidence="1" type="ORF">MFMK1_000898</name>
</gene>
<reference evidence="1 2" key="1">
    <citation type="submission" date="2023-04" db="EMBL/GenBank/DDBJ databases">
        <authorList>
            <person name="Hsu D."/>
        </authorList>
    </citation>
    <scope>NUCLEOTIDE SEQUENCE [LARGE SCALE GENOMIC DNA]</scope>
    <source>
        <strain evidence="1 2">MK1</strain>
    </source>
</reference>
<dbReference type="RefSeq" id="WP_366923961.1">
    <property type="nucleotide sequence ID" value="NZ_CP121694.1"/>
</dbReference>
<dbReference type="AlphaFoldDB" id="A0AAU0ULQ5"/>
<sequence length="110" mass="12408">MKKRVAVEQTLRNVGQFLSEKGYEIASLDPLSESKAELHNVNAVIISGQDENLMGMEDTKTRVPVIDARGMTPENIYQHLQQLEQNTDKLQVSNAAREQKAYKGYTKTEV</sequence>
<dbReference type="Pfam" id="PF03698">
    <property type="entry name" value="UPF0180"/>
    <property type="match status" value="1"/>
</dbReference>
<dbReference type="Proteomes" id="UP001329915">
    <property type="component" value="Chromosome"/>
</dbReference>
<name>A0AAU0ULQ5_9FIRM</name>
<keyword evidence="2" id="KW-1185">Reference proteome</keyword>
<dbReference type="EMBL" id="CP121694">
    <property type="protein sequence ID" value="WRO21104.1"/>
    <property type="molecule type" value="Genomic_DNA"/>
</dbReference>
<accession>A0AAU0ULQ5</accession>
<evidence type="ECO:0000313" key="2">
    <source>
        <dbReference type="Proteomes" id="UP001329915"/>
    </source>
</evidence>
<proteinExistence type="predicted"/>
<dbReference type="KEGG" id="dbc:MFMK1_000898"/>